<feature type="transmembrane region" description="Helical" evidence="2">
    <location>
        <begin position="262"/>
        <end position="281"/>
    </location>
</feature>
<feature type="transmembrane region" description="Helical" evidence="2">
    <location>
        <begin position="346"/>
        <end position="365"/>
    </location>
</feature>
<feature type="region of interest" description="Disordered" evidence="1">
    <location>
        <begin position="218"/>
        <end position="241"/>
    </location>
</feature>
<feature type="transmembrane region" description="Helical" evidence="2">
    <location>
        <begin position="101"/>
        <end position="126"/>
    </location>
</feature>
<feature type="transmembrane region" description="Helical" evidence="2">
    <location>
        <begin position="320"/>
        <end position="340"/>
    </location>
</feature>
<feature type="transmembrane region" description="Helical" evidence="2">
    <location>
        <begin position="68"/>
        <end position="89"/>
    </location>
</feature>
<dbReference type="KEGG" id="rmar:GBA65_08010"/>
<reference evidence="3 4" key="1">
    <citation type="submission" date="2019-10" db="EMBL/GenBank/DDBJ databases">
        <title>Rubrobacter sp nov SCSIO 52915 isolated from a deep-sea sediment in the South China Sea.</title>
        <authorList>
            <person name="Chen R.W."/>
        </authorList>
    </citation>
    <scope>NUCLEOTIDE SEQUENCE [LARGE SCALE GENOMIC DNA]</scope>
    <source>
        <strain evidence="3 4">SCSIO 52915</strain>
    </source>
</reference>
<dbReference type="Proteomes" id="UP000502706">
    <property type="component" value="Chromosome"/>
</dbReference>
<evidence type="ECO:0000313" key="3">
    <source>
        <dbReference type="EMBL" id="QIN78475.1"/>
    </source>
</evidence>
<proteinExistence type="predicted"/>
<keyword evidence="4" id="KW-1185">Reference proteome</keyword>
<keyword evidence="2" id="KW-0812">Transmembrane</keyword>
<evidence type="ECO:0000313" key="4">
    <source>
        <dbReference type="Proteomes" id="UP000502706"/>
    </source>
</evidence>
<feature type="transmembrane region" description="Helical" evidence="2">
    <location>
        <begin position="372"/>
        <end position="397"/>
    </location>
</feature>
<evidence type="ECO:0000256" key="1">
    <source>
        <dbReference type="SAM" id="MobiDB-lite"/>
    </source>
</evidence>
<keyword evidence="2" id="KW-0472">Membrane</keyword>
<gene>
    <name evidence="3" type="ORF">GBA65_08010</name>
</gene>
<protein>
    <submittedName>
        <fullName evidence="3">Uncharacterized protein</fullName>
    </submittedName>
</protein>
<name>A0A6G8PWC3_9ACTN</name>
<feature type="transmembrane region" description="Helical" evidence="2">
    <location>
        <begin position="132"/>
        <end position="151"/>
    </location>
</feature>
<feature type="transmembrane region" description="Helical" evidence="2">
    <location>
        <begin position="293"/>
        <end position="313"/>
    </location>
</feature>
<dbReference type="RefSeq" id="WP_166396153.1">
    <property type="nucleotide sequence ID" value="NZ_CP045121.1"/>
</dbReference>
<feature type="transmembrane region" description="Helical" evidence="2">
    <location>
        <begin position="12"/>
        <end position="32"/>
    </location>
</feature>
<organism evidence="3 4">
    <name type="scientific">Rubrobacter marinus</name>
    <dbReference type="NCBI Taxonomy" id="2653852"/>
    <lineage>
        <taxon>Bacteria</taxon>
        <taxon>Bacillati</taxon>
        <taxon>Actinomycetota</taxon>
        <taxon>Rubrobacteria</taxon>
        <taxon>Rubrobacterales</taxon>
        <taxon>Rubrobacteraceae</taxon>
        <taxon>Rubrobacter</taxon>
    </lineage>
</organism>
<sequence>MKARLRLLPEFLGVLAFGFVLYYAMVALQGSLGSDGPLFSFETWLERAPDSALYRFFWLLGDTSEPTFYASLFGGIGLLAFAFVGHLLYKTNSRLRGIPICYGTGLWPWIFAASLVGLGLSVALFGGLLEGGWAPTFVPFVSVPAAVVFVYGAGWKNALTGGILGALVTFPIAYGIIQYVLTPLGLPGVIGAVTGMWLGAILVLELCRYLPWMSRETAPSEGEDIPETGEGTDLPQPPPPVDPNRRGWFGRRVLADFSEAQFYGNEWASAGLLLGTLLSWVLNPLHPALGTGLLPAVILSQVLTAAVGVLLYYESWREKGWYPTFVPLVSVAPAMALAFGGTMQSILLGAVLGAILAPPVAQFVIDRLPDHWHLFIGNTLSMALSSLVVFLILRYALGFEVPPPS</sequence>
<accession>A0A6G8PWC3</accession>
<feature type="transmembrane region" description="Helical" evidence="2">
    <location>
        <begin position="186"/>
        <end position="207"/>
    </location>
</feature>
<dbReference type="AlphaFoldDB" id="A0A6G8PWC3"/>
<feature type="transmembrane region" description="Helical" evidence="2">
    <location>
        <begin position="158"/>
        <end position="180"/>
    </location>
</feature>
<keyword evidence="2" id="KW-1133">Transmembrane helix</keyword>
<evidence type="ECO:0000256" key="2">
    <source>
        <dbReference type="SAM" id="Phobius"/>
    </source>
</evidence>
<dbReference type="EMBL" id="CP045121">
    <property type="protein sequence ID" value="QIN78475.1"/>
    <property type="molecule type" value="Genomic_DNA"/>
</dbReference>